<gene>
    <name evidence="1" type="ORF">MRB53_022914</name>
</gene>
<dbReference type="Proteomes" id="UP001234297">
    <property type="component" value="Chromosome 7"/>
</dbReference>
<evidence type="ECO:0000313" key="2">
    <source>
        <dbReference type="Proteomes" id="UP001234297"/>
    </source>
</evidence>
<protein>
    <submittedName>
        <fullName evidence="1">Uncharacterized protein</fullName>
    </submittedName>
</protein>
<name>A0ACC2L7T3_PERAE</name>
<sequence length="101" mass="11065">MLLEDPKVFKAKRIATVKTLAEKGLLKRKRKMESTINVAFKSRKVIVIAEAALKVKLAPEIIRIAALAPPTLLFGSVSPFDMKKDATCWGQDSYGKGHPGS</sequence>
<keyword evidence="2" id="KW-1185">Reference proteome</keyword>
<reference evidence="1 2" key="1">
    <citation type="journal article" date="2022" name="Hortic Res">
        <title>A haplotype resolved chromosomal level avocado genome allows analysis of novel avocado genes.</title>
        <authorList>
            <person name="Nath O."/>
            <person name="Fletcher S.J."/>
            <person name="Hayward A."/>
            <person name="Shaw L.M."/>
            <person name="Masouleh A.K."/>
            <person name="Furtado A."/>
            <person name="Henry R.J."/>
            <person name="Mitter N."/>
        </authorList>
    </citation>
    <scope>NUCLEOTIDE SEQUENCE [LARGE SCALE GENOMIC DNA]</scope>
    <source>
        <strain evidence="2">cv. Hass</strain>
    </source>
</reference>
<proteinExistence type="predicted"/>
<dbReference type="EMBL" id="CM056815">
    <property type="protein sequence ID" value="KAJ8629591.1"/>
    <property type="molecule type" value="Genomic_DNA"/>
</dbReference>
<comment type="caution">
    <text evidence="1">The sequence shown here is derived from an EMBL/GenBank/DDBJ whole genome shotgun (WGS) entry which is preliminary data.</text>
</comment>
<evidence type="ECO:0000313" key="1">
    <source>
        <dbReference type="EMBL" id="KAJ8629591.1"/>
    </source>
</evidence>
<accession>A0ACC2L7T3</accession>
<organism evidence="1 2">
    <name type="scientific">Persea americana</name>
    <name type="common">Avocado</name>
    <dbReference type="NCBI Taxonomy" id="3435"/>
    <lineage>
        <taxon>Eukaryota</taxon>
        <taxon>Viridiplantae</taxon>
        <taxon>Streptophyta</taxon>
        <taxon>Embryophyta</taxon>
        <taxon>Tracheophyta</taxon>
        <taxon>Spermatophyta</taxon>
        <taxon>Magnoliopsida</taxon>
        <taxon>Magnoliidae</taxon>
        <taxon>Laurales</taxon>
        <taxon>Lauraceae</taxon>
        <taxon>Persea</taxon>
    </lineage>
</organism>